<dbReference type="PANTHER" id="PTHR24094">
    <property type="entry name" value="SECRETED PROTEIN"/>
    <property type="match status" value="1"/>
</dbReference>
<proteinExistence type="predicted"/>
<comment type="caution">
    <text evidence="2">The sequence shown here is derived from an EMBL/GenBank/DDBJ whole genome shotgun (WGS) entry which is preliminary data.</text>
</comment>
<dbReference type="EMBL" id="BMSA01000041">
    <property type="protein sequence ID" value="GGT92665.1"/>
    <property type="molecule type" value="Genomic_DNA"/>
</dbReference>
<reference evidence="2" key="2">
    <citation type="submission" date="2020-09" db="EMBL/GenBank/DDBJ databases">
        <authorList>
            <person name="Sun Q."/>
            <person name="Ohkuma M."/>
        </authorList>
    </citation>
    <scope>NUCLEOTIDE SEQUENCE</scope>
    <source>
        <strain evidence="2">JCM 4125</strain>
    </source>
</reference>
<dbReference type="AlphaFoldDB" id="A0A918HPS2"/>
<evidence type="ECO:0000313" key="3">
    <source>
        <dbReference type="Proteomes" id="UP000646776"/>
    </source>
</evidence>
<dbReference type="Pfam" id="PF07510">
    <property type="entry name" value="GmrSD_C"/>
    <property type="match status" value="1"/>
</dbReference>
<name>A0A918HPS2_9ACTN</name>
<organism evidence="2 3">
    <name type="scientific">Streptomyces phaeofaciens</name>
    <dbReference type="NCBI Taxonomy" id="68254"/>
    <lineage>
        <taxon>Bacteria</taxon>
        <taxon>Bacillati</taxon>
        <taxon>Actinomycetota</taxon>
        <taxon>Actinomycetes</taxon>
        <taxon>Kitasatosporales</taxon>
        <taxon>Streptomycetaceae</taxon>
        <taxon>Streptomyces</taxon>
    </lineage>
</organism>
<accession>A0A918HPS2</accession>
<dbReference type="PANTHER" id="PTHR24094:SF15">
    <property type="entry name" value="AMP-DEPENDENT SYNTHETASE_LIGASE DOMAIN-CONTAINING PROTEIN-RELATED"/>
    <property type="match status" value="1"/>
</dbReference>
<reference evidence="2" key="1">
    <citation type="journal article" date="2014" name="Int. J. Syst. Evol. Microbiol.">
        <title>Complete genome sequence of Corynebacterium casei LMG S-19264T (=DSM 44701T), isolated from a smear-ripened cheese.</title>
        <authorList>
            <consortium name="US DOE Joint Genome Institute (JGI-PGF)"/>
            <person name="Walter F."/>
            <person name="Albersmeier A."/>
            <person name="Kalinowski J."/>
            <person name="Ruckert C."/>
        </authorList>
    </citation>
    <scope>NUCLEOTIDE SEQUENCE</scope>
    <source>
        <strain evidence="2">JCM 4125</strain>
    </source>
</reference>
<evidence type="ECO:0000259" key="1">
    <source>
        <dbReference type="Pfam" id="PF07510"/>
    </source>
</evidence>
<dbReference type="Proteomes" id="UP000646776">
    <property type="component" value="Unassembled WGS sequence"/>
</dbReference>
<evidence type="ECO:0000313" key="2">
    <source>
        <dbReference type="EMBL" id="GGT92665.1"/>
    </source>
</evidence>
<dbReference type="InterPro" id="IPR011089">
    <property type="entry name" value="GmrSD_C"/>
</dbReference>
<gene>
    <name evidence="2" type="ORF">GCM10010226_83270</name>
</gene>
<keyword evidence="3" id="KW-1185">Reference proteome</keyword>
<protein>
    <recommendedName>
        <fullName evidence="1">GmrSD restriction endonucleases C-terminal domain-containing protein</fullName>
    </recommendedName>
</protein>
<feature type="domain" description="GmrSD restriction endonucleases C-terminal" evidence="1">
    <location>
        <begin position="155"/>
        <end position="258"/>
    </location>
</feature>
<sequence>MAFLQVNSRDRLGQSVSDTGLVQGNGRYNPGVIKKLLFVAPALALTVLPPVAPSAAAHARPPLPTAGTAALAPAAGAVPAPAAAQDVPLFQALEWLGEAAESRDGYSRELFKHWNRGLNPADGCDTRREVILTEAKLAPEVGARCALSGGRWFSEYDQTWVTPASSLDVDHMVPLAEAWDSGASAWTPARREAYANDQQAPASLIAVSGSSNRSKSDKDPADWLPADVSRCEYTGAWMATKLRWQLPADPAERDALTRLAEACPDTTVTYQQAPQ</sequence>